<name>X1K7N9_9ZZZZ</name>
<organism evidence="2">
    <name type="scientific">marine sediment metagenome</name>
    <dbReference type="NCBI Taxonomy" id="412755"/>
    <lineage>
        <taxon>unclassified sequences</taxon>
        <taxon>metagenomes</taxon>
        <taxon>ecological metagenomes</taxon>
    </lineage>
</organism>
<comment type="caution">
    <text evidence="2">The sequence shown here is derived from an EMBL/GenBank/DDBJ whole genome shotgun (WGS) entry which is preliminary data.</text>
</comment>
<dbReference type="Pfam" id="PF13372">
    <property type="entry name" value="Alginate_exp"/>
    <property type="match status" value="1"/>
</dbReference>
<evidence type="ECO:0000313" key="2">
    <source>
        <dbReference type="EMBL" id="GAH86274.1"/>
    </source>
</evidence>
<dbReference type="InterPro" id="IPR053728">
    <property type="entry name" value="Alginate_Permeability_Chnl"/>
</dbReference>
<dbReference type="AlphaFoldDB" id="X1K7N9"/>
<reference evidence="2" key="1">
    <citation type="journal article" date="2014" name="Front. Microbiol.">
        <title>High frequency of phylogenetically diverse reductive dehalogenase-homologous genes in deep subseafloor sedimentary metagenomes.</title>
        <authorList>
            <person name="Kawai M."/>
            <person name="Futagami T."/>
            <person name="Toyoda A."/>
            <person name="Takaki Y."/>
            <person name="Nishi S."/>
            <person name="Hori S."/>
            <person name="Arai W."/>
            <person name="Tsubouchi T."/>
            <person name="Morono Y."/>
            <person name="Uchiyama I."/>
            <person name="Ito T."/>
            <person name="Fujiyama A."/>
            <person name="Inagaki F."/>
            <person name="Takami H."/>
        </authorList>
    </citation>
    <scope>NUCLEOTIDE SEQUENCE</scope>
    <source>
        <strain evidence="2">Expedition CK06-06</strain>
    </source>
</reference>
<dbReference type="EMBL" id="BARU01042561">
    <property type="protein sequence ID" value="GAH86274.1"/>
    <property type="molecule type" value="Genomic_DNA"/>
</dbReference>
<sequence length="205" mass="22993">GLALGQVLDAGLFTVDTGRIGFTGFAGRNIESQDNIDRSVPGYTRSRRTFYGTEVRYKGIPRHEPYAYWVLQRDWSQEKPENAAQDYRYDSHYYAVGGRGQLAPRTKYELESVWEFGRGAANGQIRDQREHVRGFAFDAEVDHYLKHPLDPTLSLEYAYASGDGDRLNATNAFQGNRAGTVDTSFLGFGYVNSGLALGARFTNIQ</sequence>
<feature type="domain" description="Alginate export" evidence="1">
    <location>
        <begin position="45"/>
        <end position="205"/>
    </location>
</feature>
<accession>X1K7N9</accession>
<feature type="non-terminal residue" evidence="2">
    <location>
        <position position="1"/>
    </location>
</feature>
<protein>
    <recommendedName>
        <fullName evidence="1">Alginate export domain-containing protein</fullName>
    </recommendedName>
</protein>
<feature type="non-terminal residue" evidence="2">
    <location>
        <position position="205"/>
    </location>
</feature>
<dbReference type="InterPro" id="IPR025388">
    <property type="entry name" value="Alginate_export_dom"/>
</dbReference>
<proteinExistence type="predicted"/>
<gene>
    <name evidence="2" type="ORF">S03H2_65373</name>
</gene>
<dbReference type="Gene3D" id="2.40.160.100">
    <property type="match status" value="1"/>
</dbReference>
<evidence type="ECO:0000259" key="1">
    <source>
        <dbReference type="Pfam" id="PF13372"/>
    </source>
</evidence>